<protein>
    <recommendedName>
        <fullName evidence="3">Alpha/gamma-adaptin-binding protein p34</fullName>
    </recommendedName>
</protein>
<dbReference type="Pfam" id="PF10199">
    <property type="entry name" value="Adaptin_binding"/>
    <property type="match status" value="1"/>
</dbReference>
<dbReference type="PANTHER" id="PTHR14659">
    <property type="entry name" value="ALPHA- AND GAMMA-ADAPTIN-BINDING PROTEIN P34"/>
    <property type="match status" value="1"/>
</dbReference>
<dbReference type="OrthoDB" id="10261384at2759"/>
<dbReference type="AlphaFoldDB" id="A0A1X2GUJ3"/>
<dbReference type="STRING" id="101127.A0A1X2GUJ3"/>
<name>A0A1X2GUJ3_9FUNG</name>
<accession>A0A1X2GUJ3</accession>
<sequence length="288" mass="32290">MQQPRSTSSTGSISGPRNVILVTGDSTQDLTHVVECLKDICNKANDGSFCAKDALYNWKISNKYYTANVEFQLLEATAASRLSVIQAHRNNHSLCNRVDAFIYVFQKEQPTSFDGLKDWLAYLNDQAPAIKLCVGLPSANQLDEDVNAWCVAQEIEYVDMDAEAEDKYDKVGHELILESLQAHMWEGIDMKLDLENTSRLPLDFDDAELDLDDQDSDLGLPDSEAVQQMQEKLFGTIDEDDGLDMALKSLERMRLQGMSLPDDERRRMAAEVALSFAAQLGLDDDDDH</sequence>
<gene>
    <name evidence="1" type="ORF">DM01DRAFT_1332275</name>
</gene>
<dbReference type="InterPro" id="IPR019341">
    <property type="entry name" value="Alpha/Gamma-adaptin-bd_p34"/>
</dbReference>
<proteinExistence type="predicted"/>
<dbReference type="EMBL" id="MCGT01000003">
    <property type="protein sequence ID" value="ORX61685.1"/>
    <property type="molecule type" value="Genomic_DNA"/>
</dbReference>
<dbReference type="Proteomes" id="UP000242146">
    <property type="component" value="Unassembled WGS sequence"/>
</dbReference>
<dbReference type="PANTHER" id="PTHR14659:SF1">
    <property type="entry name" value="ALPHA- AND GAMMA-ADAPTIN-BINDING PROTEIN P34"/>
    <property type="match status" value="1"/>
</dbReference>
<keyword evidence="2" id="KW-1185">Reference proteome</keyword>
<evidence type="ECO:0000313" key="1">
    <source>
        <dbReference type="EMBL" id="ORX61685.1"/>
    </source>
</evidence>
<evidence type="ECO:0000313" key="2">
    <source>
        <dbReference type="Proteomes" id="UP000242146"/>
    </source>
</evidence>
<reference evidence="1 2" key="1">
    <citation type="submission" date="2016-07" db="EMBL/GenBank/DDBJ databases">
        <title>Pervasive Adenine N6-methylation of Active Genes in Fungi.</title>
        <authorList>
            <consortium name="DOE Joint Genome Institute"/>
            <person name="Mondo S.J."/>
            <person name="Dannebaum R.O."/>
            <person name="Kuo R.C."/>
            <person name="Labutti K."/>
            <person name="Haridas S."/>
            <person name="Kuo A."/>
            <person name="Salamov A."/>
            <person name="Ahrendt S.R."/>
            <person name="Lipzen A."/>
            <person name="Sullivan W."/>
            <person name="Andreopoulos W.B."/>
            <person name="Clum A."/>
            <person name="Lindquist E."/>
            <person name="Daum C."/>
            <person name="Ramamoorthy G.K."/>
            <person name="Gryganskyi A."/>
            <person name="Culley D."/>
            <person name="Magnuson J.K."/>
            <person name="James T.Y."/>
            <person name="O'Malley M.A."/>
            <person name="Stajich J.E."/>
            <person name="Spatafora J.W."/>
            <person name="Visel A."/>
            <person name="Grigoriev I.V."/>
        </authorList>
    </citation>
    <scope>NUCLEOTIDE SEQUENCE [LARGE SCALE GENOMIC DNA]</scope>
    <source>
        <strain evidence="1 2">NRRL 3301</strain>
    </source>
</reference>
<evidence type="ECO:0008006" key="3">
    <source>
        <dbReference type="Google" id="ProtNLM"/>
    </source>
</evidence>
<comment type="caution">
    <text evidence="1">The sequence shown here is derived from an EMBL/GenBank/DDBJ whole genome shotgun (WGS) entry which is preliminary data.</text>
</comment>
<organism evidence="1 2">
    <name type="scientific">Hesseltinella vesiculosa</name>
    <dbReference type="NCBI Taxonomy" id="101127"/>
    <lineage>
        <taxon>Eukaryota</taxon>
        <taxon>Fungi</taxon>
        <taxon>Fungi incertae sedis</taxon>
        <taxon>Mucoromycota</taxon>
        <taxon>Mucoromycotina</taxon>
        <taxon>Mucoromycetes</taxon>
        <taxon>Mucorales</taxon>
        <taxon>Cunninghamellaceae</taxon>
        <taxon>Hesseltinella</taxon>
    </lineage>
</organism>
<dbReference type="Gene3D" id="3.40.50.11960">
    <property type="match status" value="1"/>
</dbReference>